<comment type="caution">
    <text evidence="2">The sequence shown here is derived from an EMBL/GenBank/DDBJ whole genome shotgun (WGS) entry which is preliminary data.</text>
</comment>
<dbReference type="AlphaFoldDB" id="A0AA43Y6Q3"/>
<organism evidence="2 3">
    <name type="scientific">Clostridium botulinum</name>
    <dbReference type="NCBI Taxonomy" id="1491"/>
    <lineage>
        <taxon>Bacteria</taxon>
        <taxon>Bacillati</taxon>
        <taxon>Bacillota</taxon>
        <taxon>Clostridia</taxon>
        <taxon>Eubacteriales</taxon>
        <taxon>Clostridiaceae</taxon>
        <taxon>Clostridium</taxon>
    </lineage>
</organism>
<dbReference type="Proteomes" id="UP000482543">
    <property type="component" value="Unassembled WGS sequence"/>
</dbReference>
<sequence>MASRNEIPQNFANDMHGGNKQKYNNPIAISKNSGWRYSYENMFCVLLISQYLLSEKFDNAIYMAAVTGFN</sequence>
<dbReference type="EMBL" id="SWRJ01000002">
    <property type="protein sequence ID" value="NFI21267.1"/>
    <property type="molecule type" value="Genomic_DNA"/>
</dbReference>
<evidence type="ECO:0000256" key="1">
    <source>
        <dbReference type="SAM" id="MobiDB-lite"/>
    </source>
</evidence>
<reference evidence="2 3" key="1">
    <citation type="submission" date="2019-04" db="EMBL/GenBank/DDBJ databases">
        <title>Genome sequencing of Clostridium botulinum Groups I-IV and Clostridium butyricum.</title>
        <authorList>
            <person name="Brunt J."/>
            <person name="Van Vliet A.H.M."/>
            <person name="Stringer S.C."/>
            <person name="Carter A.T."/>
            <person name="Peck M.W."/>
        </authorList>
    </citation>
    <scope>NUCLEOTIDE SEQUENCE [LARGE SCALE GENOMIC DNA]</scope>
    <source>
        <strain evidence="2 3">IFR 15/034</strain>
    </source>
</reference>
<feature type="compositionally biased region" description="Polar residues" evidence="1">
    <location>
        <begin position="1"/>
        <end position="12"/>
    </location>
</feature>
<name>A0AA43Y6Q3_CLOBO</name>
<gene>
    <name evidence="2" type="ORF">FC964_07695</name>
</gene>
<accession>A0AA43Y6Q3</accession>
<proteinExistence type="predicted"/>
<dbReference type="Gene3D" id="1.10.530.10">
    <property type="match status" value="1"/>
</dbReference>
<feature type="region of interest" description="Disordered" evidence="1">
    <location>
        <begin position="1"/>
        <end position="23"/>
    </location>
</feature>
<evidence type="ECO:0000313" key="3">
    <source>
        <dbReference type="Proteomes" id="UP000482543"/>
    </source>
</evidence>
<evidence type="ECO:0000313" key="2">
    <source>
        <dbReference type="EMBL" id="NFI21267.1"/>
    </source>
</evidence>
<protein>
    <submittedName>
        <fullName evidence="2">Uncharacterized protein</fullName>
    </submittedName>
</protein>